<dbReference type="InterPro" id="IPR043359">
    <property type="entry name" value="GLI-like"/>
</dbReference>
<feature type="compositionally biased region" description="Polar residues" evidence="8">
    <location>
        <begin position="675"/>
        <end position="687"/>
    </location>
</feature>
<evidence type="ECO:0000256" key="8">
    <source>
        <dbReference type="SAM" id="MobiDB-lite"/>
    </source>
</evidence>
<accession>A0A1I7XAN0</accession>
<comment type="subcellular location">
    <subcellularLocation>
        <location evidence="1">Nucleus</location>
    </subcellularLocation>
</comment>
<dbReference type="WBParaSite" id="Hba_14652">
    <property type="protein sequence ID" value="Hba_14652"/>
    <property type="gene ID" value="Hba_14652"/>
</dbReference>
<dbReference type="Proteomes" id="UP000095283">
    <property type="component" value="Unplaced"/>
</dbReference>
<feature type="compositionally biased region" description="Gly residues" evidence="8">
    <location>
        <begin position="560"/>
        <end position="572"/>
    </location>
</feature>
<evidence type="ECO:0000256" key="6">
    <source>
        <dbReference type="ARBA" id="ARBA00023242"/>
    </source>
</evidence>
<evidence type="ECO:0000256" key="5">
    <source>
        <dbReference type="ARBA" id="ARBA00022833"/>
    </source>
</evidence>
<feature type="domain" description="C2H2-type" evidence="9">
    <location>
        <begin position="402"/>
        <end position="432"/>
    </location>
</feature>
<dbReference type="PANTHER" id="PTHR45718:SF4">
    <property type="entry name" value="TRANSCRIPTIONAL ACTIVATOR CUBITUS INTERRUPTUS"/>
    <property type="match status" value="1"/>
</dbReference>
<feature type="compositionally biased region" description="Low complexity" evidence="8">
    <location>
        <begin position="84"/>
        <end position="96"/>
    </location>
</feature>
<dbReference type="GO" id="GO:0000981">
    <property type="term" value="F:DNA-binding transcription factor activity, RNA polymerase II-specific"/>
    <property type="evidence" value="ECO:0007669"/>
    <property type="project" value="TreeGrafter"/>
</dbReference>
<dbReference type="AlphaFoldDB" id="A0A1I7XAN0"/>
<evidence type="ECO:0000256" key="2">
    <source>
        <dbReference type="ARBA" id="ARBA00022723"/>
    </source>
</evidence>
<dbReference type="Pfam" id="PF23561">
    <property type="entry name" value="zf-C2H2_15"/>
    <property type="match status" value="1"/>
</dbReference>
<feature type="compositionally biased region" description="Low complexity" evidence="8">
    <location>
        <begin position="573"/>
        <end position="588"/>
    </location>
</feature>
<evidence type="ECO:0000313" key="10">
    <source>
        <dbReference type="Proteomes" id="UP000095283"/>
    </source>
</evidence>
<feature type="compositionally biased region" description="Low complexity" evidence="8">
    <location>
        <begin position="709"/>
        <end position="719"/>
    </location>
</feature>
<dbReference type="PROSITE" id="PS50157">
    <property type="entry name" value="ZINC_FINGER_C2H2_2"/>
    <property type="match status" value="3"/>
</dbReference>
<dbReference type="FunFam" id="3.30.160.60:FF:000031">
    <property type="entry name" value="GLI family zinc finger 3"/>
    <property type="match status" value="1"/>
</dbReference>
<dbReference type="GO" id="GO:0005634">
    <property type="term" value="C:nucleus"/>
    <property type="evidence" value="ECO:0007669"/>
    <property type="project" value="UniProtKB-SubCell"/>
</dbReference>
<feature type="compositionally biased region" description="Low complexity" evidence="8">
    <location>
        <begin position="304"/>
        <end position="318"/>
    </location>
</feature>
<feature type="domain" description="C2H2-type" evidence="9">
    <location>
        <begin position="362"/>
        <end position="393"/>
    </location>
</feature>
<dbReference type="PANTHER" id="PTHR45718">
    <property type="entry name" value="TRANSCRIPTIONAL ACTIVATOR CUBITUS INTERRUPTUS"/>
    <property type="match status" value="1"/>
</dbReference>
<evidence type="ECO:0000256" key="7">
    <source>
        <dbReference type="PROSITE-ProRule" id="PRU00042"/>
    </source>
</evidence>
<reference evidence="11" key="1">
    <citation type="submission" date="2016-11" db="UniProtKB">
        <authorList>
            <consortium name="WormBaseParasite"/>
        </authorList>
    </citation>
    <scope>IDENTIFICATION</scope>
</reference>
<dbReference type="Pfam" id="PF00096">
    <property type="entry name" value="zf-C2H2"/>
    <property type="match status" value="2"/>
</dbReference>
<sequence>MLVQHNQLANRMAGGMPLGPPQPNLLIQQMYHAQLQARLPYTPFDCAPPPAAADVIAKKKSRIKRVLESISMSALTKKNPPLAPCSTPSSTPSPSSDIIDCQYIKSSSPEDEEQFIILPTSGAVAVIKNEEPIEDAFIFNVKQAELKPAHIMIKAEPAGLEEKSEIAKKLVKRRQLRAIKVEPGECESNYEESASPPVAKPRKIQQRRIPSMLPCSSAHMNSMSTGSMSARHMVHGTVQSSPSTSVMNIVSNASDVPGPSHQSVQQASMPKCYPSGKRIGRPPGSFKRPVFDLGLTRNPTISKNGKNNRGSRSPSGSNEVVDVETLQEEQCAWQECRLTFSTLKALVDHVQEDHLTTTDRNWTCEWEGCDRTEPFRALYMLVVHVRRHTGEKPNICPVSWPYKCDHPGCPKAFSNASDRAKHQNRTHSDLKPYVCSVGPCRKSYTDPSSLRKHIKTVHGDEEYERAKRNKAPNTGGRRKKFNSLIQPSVLPALAPLATQVHQQLAQQLITEQLSKMQTENSPLSNGECGFRLDLPGSYFTYKFNLANGGDADREHCSGSSGSGSASGSGLSPGGSSDSNHSMSNSSNGQQRRQGFLIEEILRNIQQATNLADQRRLFKDALNHPDFRYEDLERFNLPSYDILMGERRQLLPRDDKSDPSVHSSGTSLDDLLSDCQFETSPDGSTQLPPGTKKRSRGETKPKVKTRTKSRTSSGSSIGSRSLSATRSVSIVISISTPCRYYIEEIEEEDDYLGRRSDPNLDVEDPAPLNDLLGDADIAVATRPYQYHHASSSYNMFKDVFFMPDVDDAIADVHNDVLFNDNDIEEVPFMETFDSLTDVRVISNYLNSLTEMYTQQMLSSSARASRQSRWSVHSTQSECSSTFSSQPHYVQGSFTSLDSQVVSDGINSNPDYGHYSVVADSQFVPRLSPPLVPRFETTYIPPEVKSNDSESPITSLMTTELPYPYESDQLRRARIEHTIEAVRIRLNPSLPPPDSMFYPPTLDPSSAGVVVQAIGHSNPHFFTSEEYGISNGVQIVNSPTTFTETNELNHPLFVPGAPSDSEDGMLMHPLPDDVANVDDIAVCCAINY</sequence>
<dbReference type="GO" id="GO:0000978">
    <property type="term" value="F:RNA polymerase II cis-regulatory region sequence-specific DNA binding"/>
    <property type="evidence" value="ECO:0007669"/>
    <property type="project" value="TreeGrafter"/>
</dbReference>
<keyword evidence="4 7" id="KW-0863">Zinc-finger</keyword>
<keyword evidence="2" id="KW-0479">Metal-binding</keyword>
<feature type="compositionally biased region" description="Basic and acidic residues" evidence="8">
    <location>
        <begin position="649"/>
        <end position="658"/>
    </location>
</feature>
<organism evidence="10 11">
    <name type="scientific">Heterorhabditis bacteriophora</name>
    <name type="common">Entomopathogenic nematode worm</name>
    <dbReference type="NCBI Taxonomy" id="37862"/>
    <lineage>
        <taxon>Eukaryota</taxon>
        <taxon>Metazoa</taxon>
        <taxon>Ecdysozoa</taxon>
        <taxon>Nematoda</taxon>
        <taxon>Chromadorea</taxon>
        <taxon>Rhabditida</taxon>
        <taxon>Rhabditina</taxon>
        <taxon>Rhabditomorpha</taxon>
        <taxon>Strongyloidea</taxon>
        <taxon>Heterorhabditidae</taxon>
        <taxon>Heterorhabditis</taxon>
    </lineage>
</organism>
<evidence type="ECO:0000313" key="11">
    <source>
        <dbReference type="WBParaSite" id="Hba_14652"/>
    </source>
</evidence>
<evidence type="ECO:0000256" key="4">
    <source>
        <dbReference type="ARBA" id="ARBA00022771"/>
    </source>
</evidence>
<dbReference type="SMART" id="SM00355">
    <property type="entry name" value="ZnF_C2H2"/>
    <property type="match status" value="4"/>
</dbReference>
<evidence type="ECO:0000259" key="9">
    <source>
        <dbReference type="PROSITE" id="PS50157"/>
    </source>
</evidence>
<feature type="region of interest" description="Disordered" evidence="8">
    <location>
        <begin position="78"/>
        <end position="97"/>
    </location>
</feature>
<dbReference type="Gene3D" id="3.30.160.60">
    <property type="entry name" value="Classic Zinc Finger"/>
    <property type="match status" value="4"/>
</dbReference>
<dbReference type="GO" id="GO:0008270">
    <property type="term" value="F:zinc ion binding"/>
    <property type="evidence" value="ECO:0007669"/>
    <property type="project" value="UniProtKB-KW"/>
</dbReference>
<protein>
    <submittedName>
        <fullName evidence="11">C2H2-type domain-containing protein</fullName>
    </submittedName>
</protein>
<feature type="region of interest" description="Disordered" evidence="8">
    <location>
        <begin position="649"/>
        <end position="719"/>
    </location>
</feature>
<evidence type="ECO:0000256" key="1">
    <source>
        <dbReference type="ARBA" id="ARBA00004123"/>
    </source>
</evidence>
<dbReference type="SUPFAM" id="SSF57667">
    <property type="entry name" value="beta-beta-alpha zinc fingers"/>
    <property type="match status" value="3"/>
</dbReference>
<dbReference type="FunFam" id="3.30.160.60:FF:000036">
    <property type="entry name" value="GLI family zinc finger 3"/>
    <property type="match status" value="1"/>
</dbReference>
<dbReference type="GO" id="GO:0140297">
    <property type="term" value="F:DNA-binding transcription factor binding"/>
    <property type="evidence" value="ECO:0007669"/>
    <property type="project" value="UniProtKB-ARBA"/>
</dbReference>
<name>A0A1I7XAN0_HETBA</name>
<dbReference type="InterPro" id="IPR013087">
    <property type="entry name" value="Znf_C2H2_type"/>
</dbReference>
<feature type="compositionally biased region" description="Low complexity" evidence="8">
    <location>
        <begin position="662"/>
        <end position="673"/>
    </location>
</feature>
<proteinExistence type="predicted"/>
<keyword evidence="6" id="KW-0539">Nucleus</keyword>
<keyword evidence="3" id="KW-0677">Repeat</keyword>
<keyword evidence="10" id="KW-1185">Reference proteome</keyword>
<evidence type="ECO:0000256" key="3">
    <source>
        <dbReference type="ARBA" id="ARBA00022737"/>
    </source>
</evidence>
<feature type="region of interest" description="Disordered" evidence="8">
    <location>
        <begin position="552"/>
        <end position="591"/>
    </location>
</feature>
<dbReference type="InterPro" id="IPR036236">
    <property type="entry name" value="Znf_C2H2_sf"/>
</dbReference>
<feature type="region of interest" description="Disordered" evidence="8">
    <location>
        <begin position="278"/>
        <end position="319"/>
    </location>
</feature>
<dbReference type="PROSITE" id="PS00028">
    <property type="entry name" value="ZINC_FINGER_C2H2_1"/>
    <property type="match status" value="3"/>
</dbReference>
<dbReference type="InterPro" id="IPR056436">
    <property type="entry name" value="Znf-C2H2_ZIC1-5/GLI1-3-like"/>
</dbReference>
<keyword evidence="5" id="KW-0862">Zinc</keyword>
<feature type="domain" description="C2H2-type" evidence="9">
    <location>
        <begin position="433"/>
        <end position="463"/>
    </location>
</feature>